<evidence type="ECO:0000256" key="8">
    <source>
        <dbReference type="ARBA" id="ARBA00022573"/>
    </source>
</evidence>
<keyword evidence="7 19" id="KW-1003">Cell membrane</keyword>
<keyword evidence="13 19" id="KW-0472">Membrane</keyword>
<keyword evidence="11 19" id="KW-0460">Magnesium</keyword>
<reference evidence="21" key="1">
    <citation type="submission" date="2016-10" db="EMBL/GenBank/DDBJ databases">
        <authorList>
            <person name="Varghese N."/>
            <person name="Submissions S."/>
        </authorList>
    </citation>
    <scope>NUCLEOTIDE SEQUENCE [LARGE SCALE GENOMIC DNA]</scope>
    <source>
        <strain evidence="21">DSM 13577</strain>
    </source>
</reference>
<keyword evidence="9 19" id="KW-0808">Transferase</keyword>
<evidence type="ECO:0000256" key="10">
    <source>
        <dbReference type="ARBA" id="ARBA00022692"/>
    </source>
</evidence>
<sequence length="247" mass="27757">MKRFLLMVQFFTRIPINKEFEIEEGDFHKGVIYLPLIGLIIGLFMAGIYYITKTYSGDIIAIVMALLFGYLITGALHIDGLADTCDAIFTMKTKEKMLEIMKDSRLGTYGTLAVLFDILLKVSLLLSLDKSYRAIAIIVAPVIGRTFLTVSLYKAEYPRKDGTGNLFVGKVTLLDIVLTMVISLFLIFFILRVEGLLVFAIAIPFTLLVRKYLIGKVGGLTGDMLGTINEVNEILTLFILMFLQNWR</sequence>
<dbReference type="OrthoDB" id="9794626at2"/>
<dbReference type="STRING" id="1120990.SAMN03080614_10166"/>
<evidence type="ECO:0000256" key="18">
    <source>
        <dbReference type="ARBA" id="ARBA00049504"/>
    </source>
</evidence>
<comment type="cofactor">
    <cofactor evidence="1 19">
        <name>Mg(2+)</name>
        <dbReference type="ChEBI" id="CHEBI:18420"/>
    </cofactor>
</comment>
<protein>
    <recommendedName>
        <fullName evidence="6 19">Adenosylcobinamide-GDP ribazoletransferase</fullName>
        <ecNumber evidence="5 19">2.7.8.26</ecNumber>
    </recommendedName>
    <alternativeName>
        <fullName evidence="16 19">Cobalamin synthase</fullName>
    </alternativeName>
    <alternativeName>
        <fullName evidence="15 19">Cobalamin-5'-phosphate synthase</fullName>
    </alternativeName>
</protein>
<feature type="transmembrane region" description="Helical" evidence="19">
    <location>
        <begin position="173"/>
        <end position="191"/>
    </location>
</feature>
<keyword evidence="21" id="KW-1185">Reference proteome</keyword>
<dbReference type="InterPro" id="IPR003805">
    <property type="entry name" value="CobS"/>
</dbReference>
<evidence type="ECO:0000256" key="6">
    <source>
        <dbReference type="ARBA" id="ARBA00015850"/>
    </source>
</evidence>
<comment type="similarity">
    <text evidence="4 19">Belongs to the CobS family.</text>
</comment>
<dbReference type="PANTHER" id="PTHR34148:SF1">
    <property type="entry name" value="ADENOSYLCOBINAMIDE-GDP RIBAZOLETRANSFERASE"/>
    <property type="match status" value="1"/>
</dbReference>
<evidence type="ECO:0000256" key="11">
    <source>
        <dbReference type="ARBA" id="ARBA00022842"/>
    </source>
</evidence>
<proteinExistence type="inferred from homology"/>
<dbReference type="NCBIfam" id="TIGR00317">
    <property type="entry name" value="cobS"/>
    <property type="match status" value="1"/>
</dbReference>
<dbReference type="GO" id="GO:0009236">
    <property type="term" value="P:cobalamin biosynthetic process"/>
    <property type="evidence" value="ECO:0007669"/>
    <property type="project" value="UniProtKB-UniRule"/>
</dbReference>
<dbReference type="GO" id="GO:0005886">
    <property type="term" value="C:plasma membrane"/>
    <property type="evidence" value="ECO:0007669"/>
    <property type="project" value="UniProtKB-SubCell"/>
</dbReference>
<comment type="pathway">
    <text evidence="3 19">Cofactor biosynthesis; adenosylcobalamin biosynthesis; adenosylcobalamin from cob(II)yrinate a,c-diamide: step 7/7.</text>
</comment>
<feature type="transmembrane region" description="Helical" evidence="19">
    <location>
        <begin position="225"/>
        <end position="243"/>
    </location>
</feature>
<feature type="transmembrane region" description="Helical" evidence="19">
    <location>
        <begin position="59"/>
        <end position="78"/>
    </location>
</feature>
<evidence type="ECO:0000256" key="2">
    <source>
        <dbReference type="ARBA" id="ARBA00004651"/>
    </source>
</evidence>
<evidence type="ECO:0000256" key="13">
    <source>
        <dbReference type="ARBA" id="ARBA00023136"/>
    </source>
</evidence>
<dbReference type="HAMAP" id="MF_00719">
    <property type="entry name" value="CobS"/>
    <property type="match status" value="1"/>
</dbReference>
<evidence type="ECO:0000313" key="21">
    <source>
        <dbReference type="Proteomes" id="UP000243819"/>
    </source>
</evidence>
<feature type="transmembrane region" description="Helical" evidence="19">
    <location>
        <begin position="31"/>
        <end position="52"/>
    </location>
</feature>
<dbReference type="Proteomes" id="UP000243819">
    <property type="component" value="Unassembled WGS sequence"/>
</dbReference>
<evidence type="ECO:0000256" key="4">
    <source>
        <dbReference type="ARBA" id="ARBA00010561"/>
    </source>
</evidence>
<name>A0A1I0A1C8_9FIRM</name>
<dbReference type="Pfam" id="PF02654">
    <property type="entry name" value="CobS"/>
    <property type="match status" value="1"/>
</dbReference>
<feature type="transmembrane region" description="Helical" evidence="19">
    <location>
        <begin position="134"/>
        <end position="153"/>
    </location>
</feature>
<dbReference type="UniPathway" id="UPA00148">
    <property type="reaction ID" value="UER00238"/>
</dbReference>
<keyword evidence="10 19" id="KW-0812">Transmembrane</keyword>
<feature type="transmembrane region" description="Helical" evidence="19">
    <location>
        <begin position="196"/>
        <end position="213"/>
    </location>
</feature>
<comment type="catalytic activity">
    <reaction evidence="18 19">
        <text>alpha-ribazole 5'-phosphate + adenosylcob(III)inamide-GDP = adenosylcob(III)alamin 5'-phosphate + GMP + H(+)</text>
        <dbReference type="Rhea" id="RHEA:23560"/>
        <dbReference type="ChEBI" id="CHEBI:15378"/>
        <dbReference type="ChEBI" id="CHEBI:57918"/>
        <dbReference type="ChEBI" id="CHEBI:58115"/>
        <dbReference type="ChEBI" id="CHEBI:60487"/>
        <dbReference type="ChEBI" id="CHEBI:60493"/>
        <dbReference type="EC" id="2.7.8.26"/>
    </reaction>
</comment>
<dbReference type="EMBL" id="FOIF01000016">
    <property type="protein sequence ID" value="SES87891.1"/>
    <property type="molecule type" value="Genomic_DNA"/>
</dbReference>
<organism evidence="20 21">
    <name type="scientific">Anaerobranca gottschalkii DSM 13577</name>
    <dbReference type="NCBI Taxonomy" id="1120990"/>
    <lineage>
        <taxon>Bacteria</taxon>
        <taxon>Bacillati</taxon>
        <taxon>Bacillota</taxon>
        <taxon>Clostridia</taxon>
        <taxon>Eubacteriales</taxon>
        <taxon>Proteinivoracaceae</taxon>
        <taxon>Anaerobranca</taxon>
    </lineage>
</organism>
<dbReference type="AlphaFoldDB" id="A0A1I0A1C8"/>
<evidence type="ECO:0000256" key="15">
    <source>
        <dbReference type="ARBA" id="ARBA00032605"/>
    </source>
</evidence>
<dbReference type="GO" id="GO:0051073">
    <property type="term" value="F:adenosylcobinamide-GDP ribazoletransferase activity"/>
    <property type="evidence" value="ECO:0007669"/>
    <property type="project" value="UniProtKB-UniRule"/>
</dbReference>
<dbReference type="PANTHER" id="PTHR34148">
    <property type="entry name" value="ADENOSYLCOBINAMIDE-GDP RIBAZOLETRANSFERASE"/>
    <property type="match status" value="1"/>
</dbReference>
<comment type="catalytic activity">
    <reaction evidence="17 19">
        <text>alpha-ribazole + adenosylcob(III)inamide-GDP = adenosylcob(III)alamin + GMP + H(+)</text>
        <dbReference type="Rhea" id="RHEA:16049"/>
        <dbReference type="ChEBI" id="CHEBI:10329"/>
        <dbReference type="ChEBI" id="CHEBI:15378"/>
        <dbReference type="ChEBI" id="CHEBI:18408"/>
        <dbReference type="ChEBI" id="CHEBI:58115"/>
        <dbReference type="ChEBI" id="CHEBI:60487"/>
        <dbReference type="EC" id="2.7.8.26"/>
    </reaction>
</comment>
<dbReference type="RefSeq" id="WP_091350109.1">
    <property type="nucleotide sequence ID" value="NZ_FOIF01000016.1"/>
</dbReference>
<evidence type="ECO:0000256" key="9">
    <source>
        <dbReference type="ARBA" id="ARBA00022679"/>
    </source>
</evidence>
<dbReference type="GO" id="GO:0008818">
    <property type="term" value="F:cobalamin 5'-phosphate synthase activity"/>
    <property type="evidence" value="ECO:0007669"/>
    <property type="project" value="UniProtKB-UniRule"/>
</dbReference>
<comment type="subcellular location">
    <subcellularLocation>
        <location evidence="2 19">Cell membrane</location>
        <topology evidence="2 19">Multi-pass membrane protein</topology>
    </subcellularLocation>
</comment>
<evidence type="ECO:0000256" key="12">
    <source>
        <dbReference type="ARBA" id="ARBA00022989"/>
    </source>
</evidence>
<evidence type="ECO:0000256" key="14">
    <source>
        <dbReference type="ARBA" id="ARBA00025228"/>
    </source>
</evidence>
<evidence type="ECO:0000256" key="1">
    <source>
        <dbReference type="ARBA" id="ARBA00001946"/>
    </source>
</evidence>
<evidence type="ECO:0000256" key="3">
    <source>
        <dbReference type="ARBA" id="ARBA00004663"/>
    </source>
</evidence>
<evidence type="ECO:0000256" key="5">
    <source>
        <dbReference type="ARBA" id="ARBA00013200"/>
    </source>
</evidence>
<feature type="transmembrane region" description="Helical" evidence="19">
    <location>
        <begin position="106"/>
        <end position="127"/>
    </location>
</feature>
<accession>A0A1I0A1C8</accession>
<keyword evidence="8 19" id="KW-0169">Cobalamin biosynthesis</keyword>
<gene>
    <name evidence="19" type="primary">cobS</name>
    <name evidence="20" type="ORF">SAMN03080614_10166</name>
</gene>
<evidence type="ECO:0000256" key="16">
    <source>
        <dbReference type="ARBA" id="ARBA00032853"/>
    </source>
</evidence>
<evidence type="ECO:0000256" key="17">
    <source>
        <dbReference type="ARBA" id="ARBA00048623"/>
    </source>
</evidence>
<evidence type="ECO:0000256" key="7">
    <source>
        <dbReference type="ARBA" id="ARBA00022475"/>
    </source>
</evidence>
<dbReference type="EC" id="2.7.8.26" evidence="5 19"/>
<evidence type="ECO:0000256" key="19">
    <source>
        <dbReference type="HAMAP-Rule" id="MF_00719"/>
    </source>
</evidence>
<comment type="function">
    <text evidence="14 19">Joins adenosylcobinamide-GDP and alpha-ribazole to generate adenosylcobalamin (Ado-cobalamin). Also synthesizes adenosylcobalamin 5'-phosphate from adenosylcobinamide-GDP and alpha-ribazole 5'-phosphate.</text>
</comment>
<evidence type="ECO:0000313" key="20">
    <source>
        <dbReference type="EMBL" id="SES87891.1"/>
    </source>
</evidence>
<keyword evidence="12 19" id="KW-1133">Transmembrane helix</keyword>